<reference evidence="3 4" key="1">
    <citation type="submission" date="2015-09" db="EMBL/GenBank/DDBJ databases">
        <authorList>
            <consortium name="Swine Surveillance"/>
        </authorList>
    </citation>
    <scope>NUCLEOTIDE SEQUENCE [LARGE SCALE GENOMIC DNA]</scope>
    <source>
        <strain evidence="3 4">CECT 7648</strain>
    </source>
</reference>
<dbReference type="Gene3D" id="3.30.1150.10">
    <property type="match status" value="1"/>
</dbReference>
<feature type="compositionally biased region" description="Pro residues" evidence="1">
    <location>
        <begin position="61"/>
        <end position="133"/>
    </location>
</feature>
<evidence type="ECO:0000313" key="4">
    <source>
        <dbReference type="Proteomes" id="UP000054935"/>
    </source>
</evidence>
<dbReference type="AlphaFoldDB" id="A0A0P1G9G1"/>
<keyword evidence="2" id="KW-0812">Transmembrane</keyword>
<protein>
    <recommendedName>
        <fullName evidence="5">Protein TolA</fullName>
    </recommendedName>
</protein>
<organism evidence="3 4">
    <name type="scientific">Tropicibacter naphthalenivorans</name>
    <dbReference type="NCBI Taxonomy" id="441103"/>
    <lineage>
        <taxon>Bacteria</taxon>
        <taxon>Pseudomonadati</taxon>
        <taxon>Pseudomonadota</taxon>
        <taxon>Alphaproteobacteria</taxon>
        <taxon>Rhodobacterales</taxon>
        <taxon>Roseobacteraceae</taxon>
        <taxon>Tropicibacter</taxon>
    </lineage>
</organism>
<dbReference type="RefSeq" id="WP_058247360.1">
    <property type="nucleotide sequence ID" value="NZ_CYSE01000003.1"/>
</dbReference>
<keyword evidence="2" id="KW-0472">Membrane</keyword>
<feature type="transmembrane region" description="Helical" evidence="2">
    <location>
        <begin position="6"/>
        <end position="25"/>
    </location>
</feature>
<evidence type="ECO:0000313" key="3">
    <source>
        <dbReference type="EMBL" id="CUH78194.1"/>
    </source>
</evidence>
<proteinExistence type="predicted"/>
<feature type="region of interest" description="Disordered" evidence="1">
    <location>
        <begin position="48"/>
        <end position="249"/>
    </location>
</feature>
<evidence type="ECO:0000256" key="1">
    <source>
        <dbReference type="SAM" id="MobiDB-lite"/>
    </source>
</evidence>
<dbReference type="Proteomes" id="UP000054935">
    <property type="component" value="Unassembled WGS sequence"/>
</dbReference>
<dbReference type="STRING" id="441103.TRN7648_01848"/>
<gene>
    <name evidence="3" type="ORF">TRN7648_01848</name>
</gene>
<dbReference type="EMBL" id="CYSE01000003">
    <property type="protein sequence ID" value="CUH78194.1"/>
    <property type="molecule type" value="Genomic_DNA"/>
</dbReference>
<feature type="compositionally biased region" description="Pro residues" evidence="1">
    <location>
        <begin position="148"/>
        <end position="163"/>
    </location>
</feature>
<feature type="compositionally biased region" description="Low complexity" evidence="1">
    <location>
        <begin position="194"/>
        <end position="219"/>
    </location>
</feature>
<evidence type="ECO:0000256" key="2">
    <source>
        <dbReference type="SAM" id="Phobius"/>
    </source>
</evidence>
<dbReference type="OrthoDB" id="7161229at2"/>
<sequence length="380" mass="39912">MSRGLYISGAAHGALLLYLLLGGVFRPEPPDMQVADVTVLSEEDFAALSRPAEVEAETPLDPVPVPTPAPEPEPVPEPTPAQEPEPAPEPTPAPEPIPEPQPQLDPEPIPQPEPPAPDPLPTPEPPTPEPPAAVIPNAPISSVRPKPRPAPRVAPDPVAPPEPDAVIADEVQQAADPDAESPDVAEEAREQTAPEETTTEIVTEAEEPAAARAPSSSMRPKSRPQQLTRAEPAQTAQPDPEPEAPQSAADDAIAAALAEALAGGTPEPAAPNGPPMTGGERDAFRIAVQKCWQVDVGSQAANVTVTVGFELGQDGKVVNGTVRMIGADGGNASATETAFQAARRAVLRCQLPNGYDLPADKYDQWKQVEMTFNPQDMRLR</sequence>
<keyword evidence="4" id="KW-1185">Reference proteome</keyword>
<name>A0A0P1G9G1_9RHOB</name>
<accession>A0A0P1G9G1</accession>
<dbReference type="PRINTS" id="PR01217">
    <property type="entry name" value="PRICHEXTENSN"/>
</dbReference>
<evidence type="ECO:0008006" key="5">
    <source>
        <dbReference type="Google" id="ProtNLM"/>
    </source>
</evidence>
<keyword evidence="2" id="KW-1133">Transmembrane helix</keyword>